<evidence type="ECO:0000256" key="3">
    <source>
        <dbReference type="SAM" id="Coils"/>
    </source>
</evidence>
<evidence type="ECO:0000256" key="2">
    <source>
        <dbReference type="ARBA" id="ARBA00023054"/>
    </source>
</evidence>
<dbReference type="Gene3D" id="2.40.50.100">
    <property type="match status" value="1"/>
</dbReference>
<proteinExistence type="inferred from homology"/>
<keyword evidence="2 3" id="KW-0175">Coiled coil</keyword>
<dbReference type="AlphaFoldDB" id="A0A1I5UZ26"/>
<feature type="coiled-coil region" evidence="3">
    <location>
        <begin position="99"/>
        <end position="133"/>
    </location>
</feature>
<dbReference type="SUPFAM" id="SSF111369">
    <property type="entry name" value="HlyD-like secretion proteins"/>
    <property type="match status" value="1"/>
</dbReference>
<protein>
    <submittedName>
        <fullName evidence="5">RND family efflux transporter, MFP subunit</fullName>
    </submittedName>
</protein>
<dbReference type="PANTHER" id="PTHR30469:SF15">
    <property type="entry name" value="HLYD FAMILY OF SECRETION PROTEINS"/>
    <property type="match status" value="1"/>
</dbReference>
<comment type="similarity">
    <text evidence="1">Belongs to the membrane fusion protein (MFP) (TC 8.A.1) family.</text>
</comment>
<sequence>MTRRTLALLAVLVPLLALFVYVGLSSGPLAPVAVTLATVQDRSLSPTLFGIGTVEARYTYKIGPTLTGRIKRLDVQVGDQVKAGQVLGEMEPVDLDERVRSQQAAAKRAEAVLREAEARRRYAQSQAQRFEKLFAKRMTSEEIISTKRQELQIADAVLSAAREDLARGASDYQALVAQRRNLRLTAPTDGVVAARNADPGTTIVAGQAVIELIDPDSLWINTRFDQISASKLEAGLPASIVLRSRNGQALDGRVLRAEPMADAVTEEILAKVAFEAPAQALPPIGELAEVSVALPALAATPVLPNAAVSLHAGRIGVWQVLDRALQFTPISLGAADLDGWVQVLAGLESGARVVVYREKALTERSRLHVVEQIPGVPR</sequence>
<dbReference type="GO" id="GO:1990281">
    <property type="term" value="C:efflux pump complex"/>
    <property type="evidence" value="ECO:0007669"/>
    <property type="project" value="TreeGrafter"/>
</dbReference>
<dbReference type="InterPro" id="IPR006143">
    <property type="entry name" value="RND_pump_MFP"/>
</dbReference>
<evidence type="ECO:0000256" key="1">
    <source>
        <dbReference type="ARBA" id="ARBA00009477"/>
    </source>
</evidence>
<dbReference type="EMBL" id="FOWX01000028">
    <property type="protein sequence ID" value="SFQ00468.1"/>
    <property type="molecule type" value="Genomic_DNA"/>
</dbReference>
<reference evidence="6" key="1">
    <citation type="submission" date="2016-10" db="EMBL/GenBank/DDBJ databases">
        <authorList>
            <person name="Varghese N."/>
            <person name="Submissions S."/>
        </authorList>
    </citation>
    <scope>NUCLEOTIDE SEQUENCE [LARGE SCALE GENOMIC DNA]</scope>
    <source>
        <strain evidence="6">DSM 17834</strain>
    </source>
</reference>
<evidence type="ECO:0000313" key="5">
    <source>
        <dbReference type="EMBL" id="SFQ00468.1"/>
    </source>
</evidence>
<dbReference type="RefSeq" id="WP_090503765.1">
    <property type="nucleotide sequence ID" value="NZ_FOWX01000028.1"/>
</dbReference>
<evidence type="ECO:0000313" key="6">
    <source>
        <dbReference type="Proteomes" id="UP000198784"/>
    </source>
</evidence>
<evidence type="ECO:0000259" key="4">
    <source>
        <dbReference type="Pfam" id="PF25917"/>
    </source>
</evidence>
<keyword evidence="6" id="KW-1185">Reference proteome</keyword>
<dbReference type="STRING" id="289003.SAMN05216190_12810"/>
<dbReference type="Gene3D" id="1.10.287.470">
    <property type="entry name" value="Helix hairpin bin"/>
    <property type="match status" value="1"/>
</dbReference>
<dbReference type="Pfam" id="PF25917">
    <property type="entry name" value="BSH_RND"/>
    <property type="match status" value="1"/>
</dbReference>
<gene>
    <name evidence="5" type="ORF">SAMN05216190_12810</name>
</gene>
<dbReference type="PANTHER" id="PTHR30469">
    <property type="entry name" value="MULTIDRUG RESISTANCE PROTEIN MDTA"/>
    <property type="match status" value="1"/>
</dbReference>
<organism evidence="5 6">
    <name type="scientific">Pseudomonas borbori</name>
    <dbReference type="NCBI Taxonomy" id="289003"/>
    <lineage>
        <taxon>Bacteria</taxon>
        <taxon>Pseudomonadati</taxon>
        <taxon>Pseudomonadota</taxon>
        <taxon>Gammaproteobacteria</taxon>
        <taxon>Pseudomonadales</taxon>
        <taxon>Pseudomonadaceae</taxon>
        <taxon>Pseudomonas</taxon>
    </lineage>
</organism>
<dbReference type="Proteomes" id="UP000198784">
    <property type="component" value="Unassembled WGS sequence"/>
</dbReference>
<dbReference type="Gene3D" id="2.40.30.170">
    <property type="match status" value="1"/>
</dbReference>
<name>A0A1I5UZ26_9PSED</name>
<dbReference type="OrthoDB" id="9781888at2"/>
<accession>A0A1I5UZ26</accession>
<dbReference type="Gene3D" id="2.40.420.20">
    <property type="match status" value="1"/>
</dbReference>
<feature type="domain" description="Multidrug resistance protein MdtA-like barrel-sandwich hybrid" evidence="4">
    <location>
        <begin position="61"/>
        <end position="209"/>
    </location>
</feature>
<dbReference type="GO" id="GO:0015562">
    <property type="term" value="F:efflux transmembrane transporter activity"/>
    <property type="evidence" value="ECO:0007669"/>
    <property type="project" value="TreeGrafter"/>
</dbReference>
<dbReference type="NCBIfam" id="TIGR01730">
    <property type="entry name" value="RND_mfp"/>
    <property type="match status" value="1"/>
</dbReference>
<dbReference type="InterPro" id="IPR058625">
    <property type="entry name" value="MdtA-like_BSH"/>
</dbReference>